<reference evidence="2" key="2">
    <citation type="submission" date="2010-04" db="EMBL/GenBank/DDBJ databases">
        <authorList>
            <person name="Buell R."/>
            <person name="Hamilton J."/>
            <person name="Hostetler J."/>
        </authorList>
    </citation>
    <scope>NUCLEOTIDE SEQUENCE [LARGE SCALE GENOMIC DNA]</scope>
    <source>
        <strain evidence="2">DAOM:BR144</strain>
    </source>
</reference>
<evidence type="ECO:0000313" key="2">
    <source>
        <dbReference type="Proteomes" id="UP000019132"/>
    </source>
</evidence>
<dbReference type="InParanoid" id="K3WZF0"/>
<accession>K3WZF0</accession>
<dbReference type="OMA" id="DIMIARC"/>
<dbReference type="EnsemblProtists" id="PYU1_T010349">
    <property type="protein sequence ID" value="PYU1_T010349"/>
    <property type="gene ID" value="PYU1_G010329"/>
</dbReference>
<dbReference type="HOGENOM" id="CLU_599204_0_0_1"/>
<dbReference type="AlphaFoldDB" id="K3WZF0"/>
<dbReference type="EMBL" id="GL376602">
    <property type="status" value="NOT_ANNOTATED_CDS"/>
    <property type="molecule type" value="Genomic_DNA"/>
</dbReference>
<proteinExistence type="predicted"/>
<keyword evidence="2" id="KW-1185">Reference proteome</keyword>
<reference evidence="1" key="3">
    <citation type="submission" date="2015-02" db="UniProtKB">
        <authorList>
            <consortium name="EnsemblProtists"/>
        </authorList>
    </citation>
    <scope>IDENTIFICATION</scope>
    <source>
        <strain evidence="1">DAOM BR144</strain>
    </source>
</reference>
<name>K3WZF0_GLOUD</name>
<sequence>MDSSENSVRTSLCSNVFDLYKEAVEFRPSYSSVMVLDTHVVPVSSIRRIATALKVLLDSGSALRQLVIVKQGLHFGVTAIKELFHAIRMEGGFGGRSKHPREEYLTALCTRIAIHFDILASLIGGEVNAQKLAMRERVQELLVANWTTMRMATYRGSSVFVSALRFLNNYVHQNEITKTSIIAPSATATTSVRADESAQARSTTLFSLVFTLVVPNDSIGSGASRLNRETHMNPVLYTTACCILKSALLSVECQLWAIKSGLITRLLNDVQHRLRSYAQTKTARSDPIETQSLSQLFGVLASVASRDDGRHALYSHSTALGYIVEDICTTSLDRESSSTTNNVVESGYLFLRNLSLSKVSKSNFGVWEAALSDHLLKRLLMHQEGSSPFNNPVVLRYLSCTLWSLVFDNQKARTMLLARPSILRGLEHVLATRKAGISFESDESVENLERVLHLVQQ</sequence>
<organism evidence="1 2">
    <name type="scientific">Globisporangium ultimum (strain ATCC 200006 / CBS 805.95 / DAOM BR144)</name>
    <name type="common">Pythium ultimum</name>
    <dbReference type="NCBI Taxonomy" id="431595"/>
    <lineage>
        <taxon>Eukaryota</taxon>
        <taxon>Sar</taxon>
        <taxon>Stramenopiles</taxon>
        <taxon>Oomycota</taxon>
        <taxon>Peronosporomycetes</taxon>
        <taxon>Pythiales</taxon>
        <taxon>Pythiaceae</taxon>
        <taxon>Globisporangium</taxon>
    </lineage>
</organism>
<dbReference type="Proteomes" id="UP000019132">
    <property type="component" value="Unassembled WGS sequence"/>
</dbReference>
<dbReference type="VEuPathDB" id="FungiDB:PYU1_G010329"/>
<reference evidence="2" key="1">
    <citation type="journal article" date="2010" name="Genome Biol.">
        <title>Genome sequence of the necrotrophic plant pathogen Pythium ultimum reveals original pathogenicity mechanisms and effector repertoire.</title>
        <authorList>
            <person name="Levesque C.A."/>
            <person name="Brouwer H."/>
            <person name="Cano L."/>
            <person name="Hamilton J.P."/>
            <person name="Holt C."/>
            <person name="Huitema E."/>
            <person name="Raffaele S."/>
            <person name="Robideau G.P."/>
            <person name="Thines M."/>
            <person name="Win J."/>
            <person name="Zerillo M.M."/>
            <person name="Beakes G.W."/>
            <person name="Boore J.L."/>
            <person name="Busam D."/>
            <person name="Dumas B."/>
            <person name="Ferriera S."/>
            <person name="Fuerstenberg S.I."/>
            <person name="Gachon C.M."/>
            <person name="Gaulin E."/>
            <person name="Govers F."/>
            <person name="Grenville-Briggs L."/>
            <person name="Horner N."/>
            <person name="Hostetler J."/>
            <person name="Jiang R.H."/>
            <person name="Johnson J."/>
            <person name="Krajaejun T."/>
            <person name="Lin H."/>
            <person name="Meijer H.J."/>
            <person name="Moore B."/>
            <person name="Morris P."/>
            <person name="Phuntmart V."/>
            <person name="Puiu D."/>
            <person name="Shetty J."/>
            <person name="Stajich J.E."/>
            <person name="Tripathy S."/>
            <person name="Wawra S."/>
            <person name="van West P."/>
            <person name="Whitty B.R."/>
            <person name="Coutinho P.M."/>
            <person name="Henrissat B."/>
            <person name="Martin F."/>
            <person name="Thomas P.D."/>
            <person name="Tyler B.M."/>
            <person name="De Vries R.P."/>
            <person name="Kamoun S."/>
            <person name="Yandell M."/>
            <person name="Tisserat N."/>
            <person name="Buell C.R."/>
        </authorList>
    </citation>
    <scope>NUCLEOTIDE SEQUENCE</scope>
    <source>
        <strain evidence="2">DAOM:BR144</strain>
    </source>
</reference>
<dbReference type="eggNOG" id="ENOG502SJGI">
    <property type="taxonomic scope" value="Eukaryota"/>
</dbReference>
<evidence type="ECO:0000313" key="1">
    <source>
        <dbReference type="EnsemblProtists" id="PYU1_T010349"/>
    </source>
</evidence>
<protein>
    <submittedName>
        <fullName evidence="1">Uncharacterized protein</fullName>
    </submittedName>
</protein>